<protein>
    <submittedName>
        <fullName evidence="1">Uncharacterized protein</fullName>
    </submittedName>
</protein>
<organism evidence="1 2">
    <name type="scientific">Artomyces pyxidatus</name>
    <dbReference type="NCBI Taxonomy" id="48021"/>
    <lineage>
        <taxon>Eukaryota</taxon>
        <taxon>Fungi</taxon>
        <taxon>Dikarya</taxon>
        <taxon>Basidiomycota</taxon>
        <taxon>Agaricomycotina</taxon>
        <taxon>Agaricomycetes</taxon>
        <taxon>Russulales</taxon>
        <taxon>Auriscalpiaceae</taxon>
        <taxon>Artomyces</taxon>
    </lineage>
</organism>
<proteinExistence type="predicted"/>
<evidence type="ECO:0000313" key="1">
    <source>
        <dbReference type="EMBL" id="KAI0057628.1"/>
    </source>
</evidence>
<dbReference type="Proteomes" id="UP000814140">
    <property type="component" value="Unassembled WGS sequence"/>
</dbReference>
<comment type="caution">
    <text evidence="1">The sequence shown here is derived from an EMBL/GenBank/DDBJ whole genome shotgun (WGS) entry which is preliminary data.</text>
</comment>
<name>A0ACB8SMD3_9AGAM</name>
<reference evidence="1" key="1">
    <citation type="submission" date="2021-03" db="EMBL/GenBank/DDBJ databases">
        <authorList>
            <consortium name="DOE Joint Genome Institute"/>
            <person name="Ahrendt S."/>
            <person name="Looney B.P."/>
            <person name="Miyauchi S."/>
            <person name="Morin E."/>
            <person name="Drula E."/>
            <person name="Courty P.E."/>
            <person name="Chicoki N."/>
            <person name="Fauchery L."/>
            <person name="Kohler A."/>
            <person name="Kuo A."/>
            <person name="Labutti K."/>
            <person name="Pangilinan J."/>
            <person name="Lipzen A."/>
            <person name="Riley R."/>
            <person name="Andreopoulos W."/>
            <person name="He G."/>
            <person name="Johnson J."/>
            <person name="Barry K.W."/>
            <person name="Grigoriev I.V."/>
            <person name="Nagy L."/>
            <person name="Hibbett D."/>
            <person name="Henrissat B."/>
            <person name="Matheny P.B."/>
            <person name="Labbe J."/>
            <person name="Martin F."/>
        </authorList>
    </citation>
    <scope>NUCLEOTIDE SEQUENCE</scope>
    <source>
        <strain evidence="1">HHB10654</strain>
    </source>
</reference>
<accession>A0ACB8SMD3</accession>
<gene>
    <name evidence="1" type="ORF">BV25DRAFT_1357076</name>
</gene>
<reference evidence="1" key="2">
    <citation type="journal article" date="2022" name="New Phytol.">
        <title>Evolutionary transition to the ectomycorrhizal habit in the genomes of a hyperdiverse lineage of mushroom-forming fungi.</title>
        <authorList>
            <person name="Looney B."/>
            <person name="Miyauchi S."/>
            <person name="Morin E."/>
            <person name="Drula E."/>
            <person name="Courty P.E."/>
            <person name="Kohler A."/>
            <person name="Kuo A."/>
            <person name="LaButti K."/>
            <person name="Pangilinan J."/>
            <person name="Lipzen A."/>
            <person name="Riley R."/>
            <person name="Andreopoulos W."/>
            <person name="He G."/>
            <person name="Johnson J."/>
            <person name="Nolan M."/>
            <person name="Tritt A."/>
            <person name="Barry K.W."/>
            <person name="Grigoriev I.V."/>
            <person name="Nagy L.G."/>
            <person name="Hibbett D."/>
            <person name="Henrissat B."/>
            <person name="Matheny P.B."/>
            <person name="Labbe J."/>
            <person name="Martin F.M."/>
        </authorList>
    </citation>
    <scope>NUCLEOTIDE SEQUENCE</scope>
    <source>
        <strain evidence="1">HHB10654</strain>
    </source>
</reference>
<sequence>MTTCAPSASTLSTLFTACLLHHRLICLGEPSGWPPSFAFASYKIRSSDDLYELFDRRRVPRRSPAHFRPFLGKWAPPTNQTCTIESS</sequence>
<evidence type="ECO:0000313" key="2">
    <source>
        <dbReference type="Proteomes" id="UP000814140"/>
    </source>
</evidence>
<keyword evidence="2" id="KW-1185">Reference proteome</keyword>
<dbReference type="EMBL" id="MU277244">
    <property type="protein sequence ID" value="KAI0057628.1"/>
    <property type="molecule type" value="Genomic_DNA"/>
</dbReference>